<feature type="domain" description="Histidine kinase" evidence="9">
    <location>
        <begin position="280"/>
        <end position="493"/>
    </location>
</feature>
<dbReference type="InterPro" id="IPR036097">
    <property type="entry name" value="HisK_dim/P_sf"/>
</dbReference>
<evidence type="ECO:0000259" key="9">
    <source>
        <dbReference type="PROSITE" id="PS50109"/>
    </source>
</evidence>
<evidence type="ECO:0000256" key="1">
    <source>
        <dbReference type="ARBA" id="ARBA00000085"/>
    </source>
</evidence>
<dbReference type="Gene3D" id="6.10.340.10">
    <property type="match status" value="1"/>
</dbReference>
<dbReference type="CDD" id="cd00075">
    <property type="entry name" value="HATPase"/>
    <property type="match status" value="1"/>
</dbReference>
<evidence type="ECO:0000256" key="6">
    <source>
        <dbReference type="ARBA" id="ARBA00022777"/>
    </source>
</evidence>
<dbReference type="PROSITE" id="PS50109">
    <property type="entry name" value="HIS_KIN"/>
    <property type="match status" value="1"/>
</dbReference>
<dbReference type="SMART" id="SM00387">
    <property type="entry name" value="HATPase_c"/>
    <property type="match status" value="1"/>
</dbReference>
<dbReference type="PANTHER" id="PTHR45453:SF3">
    <property type="entry name" value="HISTIDINE KINASE"/>
    <property type="match status" value="1"/>
</dbReference>
<keyword evidence="5" id="KW-0808">Transferase</keyword>
<evidence type="ECO:0000256" key="8">
    <source>
        <dbReference type="SAM" id="Phobius"/>
    </source>
</evidence>
<dbReference type="SMART" id="SM00388">
    <property type="entry name" value="HisKA"/>
    <property type="match status" value="1"/>
</dbReference>
<dbReference type="InterPro" id="IPR003660">
    <property type="entry name" value="HAMP_dom"/>
</dbReference>
<dbReference type="Pfam" id="PF00512">
    <property type="entry name" value="HisKA"/>
    <property type="match status" value="1"/>
</dbReference>
<keyword evidence="7" id="KW-0902">Two-component regulatory system</keyword>
<feature type="transmembrane region" description="Helical" evidence="8">
    <location>
        <begin position="45"/>
        <end position="68"/>
    </location>
</feature>
<dbReference type="SUPFAM" id="SSF55874">
    <property type="entry name" value="ATPase domain of HSP90 chaperone/DNA topoisomerase II/histidine kinase"/>
    <property type="match status" value="1"/>
</dbReference>
<dbReference type="InterPro" id="IPR005467">
    <property type="entry name" value="His_kinase_dom"/>
</dbReference>
<dbReference type="InterPro" id="IPR003594">
    <property type="entry name" value="HATPase_dom"/>
</dbReference>
<evidence type="ECO:0000313" key="12">
    <source>
        <dbReference type="Proteomes" id="UP001600943"/>
    </source>
</evidence>
<dbReference type="EMBL" id="BAABYW010000001">
    <property type="protein sequence ID" value="GAA6406552.1"/>
    <property type="molecule type" value="Genomic_DNA"/>
</dbReference>
<evidence type="ECO:0000259" key="10">
    <source>
        <dbReference type="PROSITE" id="PS50885"/>
    </source>
</evidence>
<reference evidence="11 12" key="1">
    <citation type="submission" date="2024-04" db="EMBL/GenBank/DDBJ databases">
        <title>Defined microbial consortia suppress multidrug-resistant proinflammatory Enterobacteriaceae via ecological control.</title>
        <authorList>
            <person name="Furuichi M."/>
            <person name="Kawaguchi T."/>
            <person name="Pust M."/>
            <person name="Yasuma K."/>
            <person name="Plichta D."/>
            <person name="Hasegawa N."/>
            <person name="Ohya T."/>
            <person name="Bhattarai S."/>
            <person name="Sasajima S."/>
            <person name="Aoto Y."/>
            <person name="Tuganbaev T."/>
            <person name="Yaginuma M."/>
            <person name="Ueda M."/>
            <person name="Okahashi N."/>
            <person name="Amafuji K."/>
            <person name="Kiridooshi Y."/>
            <person name="Sugita K."/>
            <person name="Strazar M."/>
            <person name="Skelly A."/>
            <person name="Suda W."/>
            <person name="Hattori M."/>
            <person name="Nakamoto N."/>
            <person name="Caballero S."/>
            <person name="Norman J."/>
            <person name="Olle B."/>
            <person name="Tanoue T."/>
            <person name="Arita M."/>
            <person name="Bucci V."/>
            <person name="Atarashi K."/>
            <person name="Xavier R."/>
            <person name="Honda K."/>
        </authorList>
    </citation>
    <scope>NUCLEOTIDE SEQUENCE [LARGE SCALE GENOMIC DNA]</scope>
    <source>
        <strain evidence="12">k04-0078-D8-1</strain>
    </source>
</reference>
<dbReference type="PRINTS" id="PR00344">
    <property type="entry name" value="BCTRLSENSOR"/>
</dbReference>
<accession>A0ABQ0B527</accession>
<dbReference type="CDD" id="cd00082">
    <property type="entry name" value="HisKA"/>
    <property type="match status" value="1"/>
</dbReference>
<dbReference type="PANTHER" id="PTHR45453">
    <property type="entry name" value="PHOSPHATE REGULON SENSOR PROTEIN PHOR"/>
    <property type="match status" value="1"/>
</dbReference>
<dbReference type="GO" id="GO:0016301">
    <property type="term" value="F:kinase activity"/>
    <property type="evidence" value="ECO:0007669"/>
    <property type="project" value="UniProtKB-KW"/>
</dbReference>
<sequence length="506" mass="57383">MGTRKSSTIISKTSEKNWIVNLFKPFGGWVTRSAAKIQSNLGLKLFLQLFTILFLMCTGIVLLLQFYLPVRYTEKIQYELDSQGMKFVELLESKTLTETEMQDHIFTFCLQNGTAAELFDKNKNSLYKVDLSQSILAESPVYSRVLTASFISGDENYTLDITISHNKGSEVTVVIKEMYPLILIIAFILSAVIAVIYSKHIAKPIIEISNIARRMEKLDMTWKCKIDRTDEIGLLACSLNNMAIQLDKTLKELDGANMKLRSDMEKERMQAKQRSDFFMSISHELKTPLTILKGETEGMLQNLTPFDNRDKYLLHSMQVIETMEKMIKDILAAARTQMINDNGVMRSADIGKIVVDIIQNQDELARSKNIQIHMALEKDLFVILEQELFSKALANVINNAITHSSEDSSIYITTKRSGTECILTVKNVNSTIPDDEIQHVFDPFYKVDKSRTGNGTGLGLYIVKSFLEYHGFRFGIANQENSVIFTIVMPLCYDGPDLMGADKKQQ</sequence>
<name>A0ABQ0B527_9FIRM</name>
<comment type="caution">
    <text evidence="11">The sequence shown here is derived from an EMBL/GenBank/DDBJ whole genome shotgun (WGS) entry which is preliminary data.</text>
</comment>
<dbReference type="Proteomes" id="UP001600943">
    <property type="component" value="Unassembled WGS sequence"/>
</dbReference>
<keyword evidence="12" id="KW-1185">Reference proteome</keyword>
<evidence type="ECO:0000256" key="4">
    <source>
        <dbReference type="ARBA" id="ARBA00022553"/>
    </source>
</evidence>
<evidence type="ECO:0000256" key="7">
    <source>
        <dbReference type="ARBA" id="ARBA00023012"/>
    </source>
</evidence>
<gene>
    <name evidence="11" type="ORF">K040078D81_06690</name>
</gene>
<dbReference type="CDD" id="cd06225">
    <property type="entry name" value="HAMP"/>
    <property type="match status" value="1"/>
</dbReference>
<dbReference type="InterPro" id="IPR050351">
    <property type="entry name" value="BphY/WalK/GraS-like"/>
</dbReference>
<keyword evidence="8" id="KW-0812">Transmembrane</keyword>
<proteinExistence type="predicted"/>
<dbReference type="InterPro" id="IPR036890">
    <property type="entry name" value="HATPase_C_sf"/>
</dbReference>
<evidence type="ECO:0000256" key="3">
    <source>
        <dbReference type="ARBA" id="ARBA00012438"/>
    </source>
</evidence>
<keyword evidence="6 11" id="KW-0418">Kinase</keyword>
<dbReference type="SUPFAM" id="SSF47384">
    <property type="entry name" value="Homodimeric domain of signal transducing histidine kinase"/>
    <property type="match status" value="1"/>
</dbReference>
<evidence type="ECO:0000313" key="11">
    <source>
        <dbReference type="EMBL" id="GAA6406552.1"/>
    </source>
</evidence>
<dbReference type="Pfam" id="PF02518">
    <property type="entry name" value="HATPase_c"/>
    <property type="match status" value="1"/>
</dbReference>
<organism evidence="11 12">
    <name type="scientific">Blautia hominis</name>
    <dbReference type="NCBI Taxonomy" id="2025493"/>
    <lineage>
        <taxon>Bacteria</taxon>
        <taxon>Bacillati</taxon>
        <taxon>Bacillota</taxon>
        <taxon>Clostridia</taxon>
        <taxon>Lachnospirales</taxon>
        <taxon>Lachnospiraceae</taxon>
        <taxon>Blautia</taxon>
    </lineage>
</organism>
<keyword evidence="8" id="KW-1133">Transmembrane helix</keyword>
<dbReference type="SUPFAM" id="SSF158472">
    <property type="entry name" value="HAMP domain-like"/>
    <property type="match status" value="1"/>
</dbReference>
<feature type="domain" description="HAMP" evidence="10">
    <location>
        <begin position="199"/>
        <end position="251"/>
    </location>
</feature>
<dbReference type="InterPro" id="IPR003661">
    <property type="entry name" value="HisK_dim/P_dom"/>
</dbReference>
<dbReference type="SMART" id="SM00304">
    <property type="entry name" value="HAMP"/>
    <property type="match status" value="1"/>
</dbReference>
<evidence type="ECO:0000256" key="2">
    <source>
        <dbReference type="ARBA" id="ARBA00004370"/>
    </source>
</evidence>
<keyword evidence="8" id="KW-0472">Membrane</keyword>
<dbReference type="EC" id="2.7.13.3" evidence="3"/>
<feature type="transmembrane region" description="Helical" evidence="8">
    <location>
        <begin position="178"/>
        <end position="197"/>
    </location>
</feature>
<dbReference type="PROSITE" id="PS50885">
    <property type="entry name" value="HAMP"/>
    <property type="match status" value="1"/>
</dbReference>
<comment type="catalytic activity">
    <reaction evidence="1">
        <text>ATP + protein L-histidine = ADP + protein N-phospho-L-histidine.</text>
        <dbReference type="EC" id="2.7.13.3"/>
    </reaction>
</comment>
<comment type="subcellular location">
    <subcellularLocation>
        <location evidence="2">Membrane</location>
    </subcellularLocation>
</comment>
<dbReference type="InterPro" id="IPR004358">
    <property type="entry name" value="Sig_transdc_His_kin-like_C"/>
</dbReference>
<dbReference type="Gene3D" id="1.10.287.130">
    <property type="match status" value="1"/>
</dbReference>
<evidence type="ECO:0000256" key="5">
    <source>
        <dbReference type="ARBA" id="ARBA00022679"/>
    </source>
</evidence>
<protein>
    <recommendedName>
        <fullName evidence="3">histidine kinase</fullName>
        <ecNumber evidence="3">2.7.13.3</ecNumber>
    </recommendedName>
</protein>
<keyword evidence="4" id="KW-0597">Phosphoprotein</keyword>
<dbReference type="Gene3D" id="3.30.565.10">
    <property type="entry name" value="Histidine kinase-like ATPase, C-terminal domain"/>
    <property type="match status" value="1"/>
</dbReference>